<gene>
    <name evidence="4" type="ORF">QJS04_geneDACA013498</name>
</gene>
<dbReference type="Proteomes" id="UP001179952">
    <property type="component" value="Unassembled WGS sequence"/>
</dbReference>
<dbReference type="EMBL" id="JAUJYN010000009">
    <property type="protein sequence ID" value="KAK1263839.1"/>
    <property type="molecule type" value="Genomic_DNA"/>
</dbReference>
<feature type="repeat" description="PPR" evidence="3">
    <location>
        <begin position="175"/>
        <end position="209"/>
    </location>
</feature>
<dbReference type="PANTHER" id="PTHR47447:SF22">
    <property type="entry name" value="TETRATRICOPEPTIDE-LIKE HELICAL DOMAIN SUPERFAMILY"/>
    <property type="match status" value="1"/>
</dbReference>
<comment type="caution">
    <text evidence="4">The sequence shown here is derived from an EMBL/GenBank/DDBJ whole genome shotgun (WGS) entry which is preliminary data.</text>
</comment>
<feature type="repeat" description="PPR" evidence="3">
    <location>
        <begin position="387"/>
        <end position="422"/>
    </location>
</feature>
<keyword evidence="5" id="KW-1185">Reference proteome</keyword>
<feature type="repeat" description="PPR" evidence="3">
    <location>
        <begin position="210"/>
        <end position="244"/>
    </location>
</feature>
<comment type="similarity">
    <text evidence="1">Belongs to the PPR family. P subfamily.</text>
</comment>
<dbReference type="Pfam" id="PF01535">
    <property type="entry name" value="PPR"/>
    <property type="match status" value="2"/>
</dbReference>
<proteinExistence type="inferred from homology"/>
<dbReference type="NCBIfam" id="TIGR00756">
    <property type="entry name" value="PPR"/>
    <property type="match status" value="7"/>
</dbReference>
<dbReference type="InterPro" id="IPR011990">
    <property type="entry name" value="TPR-like_helical_dom_sf"/>
</dbReference>
<name>A0AAV9AI25_ACOGR</name>
<feature type="repeat" description="PPR" evidence="3">
    <location>
        <begin position="458"/>
        <end position="492"/>
    </location>
</feature>
<dbReference type="Pfam" id="PF13041">
    <property type="entry name" value="PPR_2"/>
    <property type="match status" value="4"/>
</dbReference>
<evidence type="ECO:0000313" key="4">
    <source>
        <dbReference type="EMBL" id="KAK1263839.1"/>
    </source>
</evidence>
<dbReference type="SUPFAM" id="SSF48452">
    <property type="entry name" value="TPR-like"/>
    <property type="match status" value="1"/>
</dbReference>
<feature type="repeat" description="PPR" evidence="3">
    <location>
        <begin position="423"/>
        <end position="457"/>
    </location>
</feature>
<dbReference type="PROSITE" id="PS51375">
    <property type="entry name" value="PPR"/>
    <property type="match status" value="9"/>
</dbReference>
<evidence type="ECO:0008006" key="6">
    <source>
        <dbReference type="Google" id="ProtNLM"/>
    </source>
</evidence>
<dbReference type="InterPro" id="IPR002885">
    <property type="entry name" value="PPR_rpt"/>
</dbReference>
<feature type="repeat" description="PPR" evidence="3">
    <location>
        <begin position="282"/>
        <end position="316"/>
    </location>
</feature>
<dbReference type="AlphaFoldDB" id="A0AAV9AI25"/>
<accession>A0AAV9AI25</accession>
<dbReference type="Gene3D" id="1.25.40.10">
    <property type="entry name" value="Tetratricopeptide repeat domain"/>
    <property type="match status" value="5"/>
</dbReference>
<feature type="repeat" description="PPR" evidence="3">
    <location>
        <begin position="245"/>
        <end position="280"/>
    </location>
</feature>
<feature type="repeat" description="PPR" evidence="3">
    <location>
        <begin position="317"/>
        <end position="351"/>
    </location>
</feature>
<keyword evidence="2" id="KW-0677">Repeat</keyword>
<feature type="repeat" description="PPR" evidence="3">
    <location>
        <begin position="352"/>
        <end position="386"/>
    </location>
</feature>
<organism evidence="4 5">
    <name type="scientific">Acorus gramineus</name>
    <name type="common">Dwarf sweet flag</name>
    <dbReference type="NCBI Taxonomy" id="55184"/>
    <lineage>
        <taxon>Eukaryota</taxon>
        <taxon>Viridiplantae</taxon>
        <taxon>Streptophyta</taxon>
        <taxon>Embryophyta</taxon>
        <taxon>Tracheophyta</taxon>
        <taxon>Spermatophyta</taxon>
        <taxon>Magnoliopsida</taxon>
        <taxon>Liliopsida</taxon>
        <taxon>Acoraceae</taxon>
        <taxon>Acorus</taxon>
    </lineage>
</organism>
<reference evidence="4" key="1">
    <citation type="journal article" date="2023" name="Nat. Commun.">
        <title>Diploid and tetraploid genomes of Acorus and the evolution of monocots.</title>
        <authorList>
            <person name="Ma L."/>
            <person name="Liu K.W."/>
            <person name="Li Z."/>
            <person name="Hsiao Y.Y."/>
            <person name="Qi Y."/>
            <person name="Fu T."/>
            <person name="Tang G.D."/>
            <person name="Zhang D."/>
            <person name="Sun W.H."/>
            <person name="Liu D.K."/>
            <person name="Li Y."/>
            <person name="Chen G.Z."/>
            <person name="Liu X.D."/>
            <person name="Liao X.Y."/>
            <person name="Jiang Y.T."/>
            <person name="Yu X."/>
            <person name="Hao Y."/>
            <person name="Huang J."/>
            <person name="Zhao X.W."/>
            <person name="Ke S."/>
            <person name="Chen Y.Y."/>
            <person name="Wu W.L."/>
            <person name="Hsu J.L."/>
            <person name="Lin Y.F."/>
            <person name="Huang M.D."/>
            <person name="Li C.Y."/>
            <person name="Huang L."/>
            <person name="Wang Z.W."/>
            <person name="Zhao X."/>
            <person name="Zhong W.Y."/>
            <person name="Peng D.H."/>
            <person name="Ahmad S."/>
            <person name="Lan S."/>
            <person name="Zhang J.S."/>
            <person name="Tsai W.C."/>
            <person name="Van de Peer Y."/>
            <person name="Liu Z.J."/>
        </authorList>
    </citation>
    <scope>NUCLEOTIDE SEQUENCE</scope>
    <source>
        <strain evidence="4">SCP</strain>
    </source>
</reference>
<evidence type="ECO:0000313" key="5">
    <source>
        <dbReference type="Proteomes" id="UP001179952"/>
    </source>
</evidence>
<sequence>MLLLRPKTTGPCFFTRLLSSPSHHHPRRPVSPSDAVDPTPTRTDAWIAKVVSTVFVRSPSLDASESGLLFFRDVLTPPIAHEVVRRLKDPNLALKFFAFTQTSLGFEHPVSTYRLLIGALPVKEAHMVFDRMIECGLPPDLWSFERLVSSVVETGDFESAVDLLSRASDYRFRVSAFVYNKILHLLIKKGRVSEAIRFFTECSGTHFTPDACSFNTVIVGLCRTGQLDRAFELFNAMGQFGCTPDMFTYNALVYGLCSADQVDRAWEVLMGSVRSGGLCSPDVRTYTRVMSGYCKLDRMKEASVVFAKMIGLGIQPSLVTYNVLIDGYGKAGDVQSAVSFYERMKLCGCSPDVVTYTSLIDGYCRNGFVDESMKLWIEMKERRISPNVYTFAVLINALCKENRLREAQELLIELKWRRDILPKPFIYNPVVDGFCKAGDVDEANMIVAEMEEKGCSPDKFTYTILIIGHCMKGRMLEAIDLYHKMVNSGCAPDSITVSSLISCLLKAGMPNEAHQIIIAVSGKDSSLDSQLSRSSLLRKDMSIPVAV</sequence>
<protein>
    <recommendedName>
        <fullName evidence="6">Pentatricopeptide repeat-containing protein</fullName>
    </recommendedName>
</protein>
<evidence type="ECO:0000256" key="2">
    <source>
        <dbReference type="ARBA" id="ARBA00022737"/>
    </source>
</evidence>
<dbReference type="PANTHER" id="PTHR47447">
    <property type="entry name" value="OS03G0856100 PROTEIN"/>
    <property type="match status" value="1"/>
</dbReference>
<evidence type="ECO:0000256" key="3">
    <source>
        <dbReference type="PROSITE-ProRule" id="PRU00708"/>
    </source>
</evidence>
<evidence type="ECO:0000256" key="1">
    <source>
        <dbReference type="ARBA" id="ARBA00007626"/>
    </source>
</evidence>
<reference evidence="4" key="2">
    <citation type="submission" date="2023-06" db="EMBL/GenBank/DDBJ databases">
        <authorList>
            <person name="Ma L."/>
            <person name="Liu K.-W."/>
            <person name="Li Z."/>
            <person name="Hsiao Y.-Y."/>
            <person name="Qi Y."/>
            <person name="Fu T."/>
            <person name="Tang G."/>
            <person name="Zhang D."/>
            <person name="Sun W.-H."/>
            <person name="Liu D.-K."/>
            <person name="Li Y."/>
            <person name="Chen G.-Z."/>
            <person name="Liu X.-D."/>
            <person name="Liao X.-Y."/>
            <person name="Jiang Y.-T."/>
            <person name="Yu X."/>
            <person name="Hao Y."/>
            <person name="Huang J."/>
            <person name="Zhao X.-W."/>
            <person name="Ke S."/>
            <person name="Chen Y.-Y."/>
            <person name="Wu W.-L."/>
            <person name="Hsu J.-L."/>
            <person name="Lin Y.-F."/>
            <person name="Huang M.-D."/>
            <person name="Li C.-Y."/>
            <person name="Huang L."/>
            <person name="Wang Z.-W."/>
            <person name="Zhao X."/>
            <person name="Zhong W.-Y."/>
            <person name="Peng D.-H."/>
            <person name="Ahmad S."/>
            <person name="Lan S."/>
            <person name="Zhang J.-S."/>
            <person name="Tsai W.-C."/>
            <person name="Van De Peer Y."/>
            <person name="Liu Z.-J."/>
        </authorList>
    </citation>
    <scope>NUCLEOTIDE SEQUENCE</scope>
    <source>
        <strain evidence="4">SCP</strain>
        <tissue evidence="4">Leaves</tissue>
    </source>
</reference>